<dbReference type="Pfam" id="PF13905">
    <property type="entry name" value="Thioredoxin_8"/>
    <property type="match status" value="1"/>
</dbReference>
<proteinExistence type="predicted"/>
<dbReference type="Pfam" id="PF14289">
    <property type="entry name" value="DUF4369"/>
    <property type="match status" value="1"/>
</dbReference>
<dbReference type="PROSITE" id="PS51352">
    <property type="entry name" value="THIOREDOXIN_2"/>
    <property type="match status" value="1"/>
</dbReference>
<protein>
    <submittedName>
        <fullName evidence="6">AhpC/TSA family protein</fullName>
    </submittedName>
</protein>
<dbReference type="PROSITE" id="PS00194">
    <property type="entry name" value="THIOREDOXIN_1"/>
    <property type="match status" value="1"/>
</dbReference>
<comment type="caution">
    <text evidence="6">The sequence shown here is derived from an EMBL/GenBank/DDBJ whole genome shotgun (WGS) entry which is preliminary data.</text>
</comment>
<dbReference type="InterPro" id="IPR025380">
    <property type="entry name" value="DUF4369"/>
</dbReference>
<evidence type="ECO:0000256" key="3">
    <source>
        <dbReference type="ARBA" id="ARBA00023157"/>
    </source>
</evidence>
<dbReference type="InterPro" id="IPR017937">
    <property type="entry name" value="Thioredoxin_CS"/>
</dbReference>
<gene>
    <name evidence="6" type="ORF">DXA50_19795</name>
</gene>
<sequence length="384" mass="44336">MRKIYFLILLGVVACTQQPADYFVLRGTVPGAMDSTMVSLKKLDGRSKLITGYIIGEKFELSGKLDVPTRCELVLDNYDYLERSGGEWESGRRVNIDFFVENGKLTFTTPHLDSLPESFWKYDIRKEKNYKVEGSKAQDVYCRYQQQTIPVRYNIFKIREKEKLTLDDNRQLNDLLTEYREIGKKFIRDNSNIAVNLYIVEGLKKSAFTYDQAYLDELGQLFAATQDTCAGLKNFHQYLHDATRFVKETPLQDGEISDVEGNGVSLLAQLNSNGYTLIDFWASWCGPCRASFPHLREMYRSYGNKVKFVSISIDQKKEDWLKAMEEEKLHWSQFWGSPEFSKKLPGLYDLRGIPTFFFIDPAGKIVFSGHSSLDLEEQLSKLDF</sequence>
<evidence type="ECO:0000256" key="1">
    <source>
        <dbReference type="ARBA" id="ARBA00004196"/>
    </source>
</evidence>
<dbReference type="SUPFAM" id="SSF52833">
    <property type="entry name" value="Thioredoxin-like"/>
    <property type="match status" value="1"/>
</dbReference>
<accession>A0A413IHI7</accession>
<dbReference type="Proteomes" id="UP000286063">
    <property type="component" value="Unassembled WGS sequence"/>
</dbReference>
<dbReference type="GO" id="GO:0017004">
    <property type="term" value="P:cytochrome complex assembly"/>
    <property type="evidence" value="ECO:0007669"/>
    <property type="project" value="UniProtKB-KW"/>
</dbReference>
<dbReference type="CDD" id="cd02966">
    <property type="entry name" value="TlpA_like_family"/>
    <property type="match status" value="1"/>
</dbReference>
<dbReference type="InterPro" id="IPR012336">
    <property type="entry name" value="Thioredoxin-like_fold"/>
</dbReference>
<dbReference type="AlphaFoldDB" id="A0A413IHI7"/>
<evidence type="ECO:0000256" key="2">
    <source>
        <dbReference type="ARBA" id="ARBA00022748"/>
    </source>
</evidence>
<name>A0A413IHI7_9BACT</name>
<evidence type="ECO:0000256" key="4">
    <source>
        <dbReference type="ARBA" id="ARBA00023284"/>
    </source>
</evidence>
<dbReference type="OrthoDB" id="9794348at2"/>
<evidence type="ECO:0000259" key="5">
    <source>
        <dbReference type="PROSITE" id="PS51352"/>
    </source>
</evidence>
<dbReference type="Gene3D" id="3.40.30.10">
    <property type="entry name" value="Glutaredoxin"/>
    <property type="match status" value="1"/>
</dbReference>
<evidence type="ECO:0000313" key="7">
    <source>
        <dbReference type="Proteomes" id="UP000286063"/>
    </source>
</evidence>
<reference evidence="6 7" key="1">
    <citation type="submission" date="2018-08" db="EMBL/GenBank/DDBJ databases">
        <title>A genome reference for cultivated species of the human gut microbiota.</title>
        <authorList>
            <person name="Zou Y."/>
            <person name="Xue W."/>
            <person name="Luo G."/>
        </authorList>
    </citation>
    <scope>NUCLEOTIDE SEQUENCE [LARGE SCALE GENOMIC DNA]</scope>
    <source>
        <strain evidence="6 7">OF02-7</strain>
    </source>
</reference>
<dbReference type="InterPro" id="IPR050553">
    <property type="entry name" value="Thioredoxin_ResA/DsbE_sf"/>
</dbReference>
<dbReference type="InterPro" id="IPR036249">
    <property type="entry name" value="Thioredoxin-like_sf"/>
</dbReference>
<feature type="domain" description="Thioredoxin" evidence="5">
    <location>
        <begin position="236"/>
        <end position="384"/>
    </location>
</feature>
<keyword evidence="4" id="KW-0676">Redox-active center</keyword>
<dbReference type="PROSITE" id="PS51257">
    <property type="entry name" value="PROKAR_LIPOPROTEIN"/>
    <property type="match status" value="1"/>
</dbReference>
<comment type="subcellular location">
    <subcellularLocation>
        <location evidence="1">Cell envelope</location>
    </subcellularLocation>
</comment>
<organism evidence="6 7">
    <name type="scientific">Butyricimonas virosa</name>
    <dbReference type="NCBI Taxonomy" id="544645"/>
    <lineage>
        <taxon>Bacteria</taxon>
        <taxon>Pseudomonadati</taxon>
        <taxon>Bacteroidota</taxon>
        <taxon>Bacteroidia</taxon>
        <taxon>Bacteroidales</taxon>
        <taxon>Odoribacteraceae</taxon>
        <taxon>Butyricimonas</taxon>
    </lineage>
</organism>
<dbReference type="PANTHER" id="PTHR42852">
    <property type="entry name" value="THIOL:DISULFIDE INTERCHANGE PROTEIN DSBE"/>
    <property type="match status" value="1"/>
</dbReference>
<evidence type="ECO:0000313" key="6">
    <source>
        <dbReference type="EMBL" id="RGY11061.1"/>
    </source>
</evidence>
<dbReference type="PANTHER" id="PTHR42852:SF6">
    <property type="entry name" value="THIOL:DISULFIDE INTERCHANGE PROTEIN DSBE"/>
    <property type="match status" value="1"/>
</dbReference>
<keyword evidence="3" id="KW-1015">Disulfide bond</keyword>
<keyword evidence="2" id="KW-0201">Cytochrome c-type biogenesis</keyword>
<dbReference type="RefSeq" id="WP_117775747.1">
    <property type="nucleotide sequence ID" value="NZ_CAUGOG010000066.1"/>
</dbReference>
<dbReference type="EMBL" id="QSCR01000060">
    <property type="protein sequence ID" value="RGY11061.1"/>
    <property type="molecule type" value="Genomic_DNA"/>
</dbReference>
<dbReference type="GO" id="GO:0030313">
    <property type="term" value="C:cell envelope"/>
    <property type="evidence" value="ECO:0007669"/>
    <property type="project" value="UniProtKB-SubCell"/>
</dbReference>
<dbReference type="InterPro" id="IPR013766">
    <property type="entry name" value="Thioredoxin_domain"/>
</dbReference>